<dbReference type="Gene3D" id="1.10.10.60">
    <property type="entry name" value="Homeodomain-like"/>
    <property type="match status" value="2"/>
</dbReference>
<proteinExistence type="predicted"/>
<dbReference type="AlphaFoldDB" id="A0A839TKI9"/>
<gene>
    <name evidence="7" type="ORF">FHS19_000914</name>
</gene>
<dbReference type="GO" id="GO:0000160">
    <property type="term" value="P:phosphorelay signal transduction system"/>
    <property type="evidence" value="ECO:0007669"/>
    <property type="project" value="InterPro"/>
</dbReference>
<evidence type="ECO:0000256" key="3">
    <source>
        <dbReference type="ARBA" id="ARBA00023163"/>
    </source>
</evidence>
<keyword evidence="4" id="KW-0597">Phosphoprotein</keyword>
<dbReference type="PANTHER" id="PTHR43280:SF10">
    <property type="entry name" value="REGULATORY PROTEIN POCR"/>
    <property type="match status" value="1"/>
</dbReference>
<evidence type="ECO:0000259" key="5">
    <source>
        <dbReference type="PROSITE" id="PS01124"/>
    </source>
</evidence>
<feature type="domain" description="HTH araC/xylS-type" evidence="5">
    <location>
        <begin position="440"/>
        <end position="537"/>
    </location>
</feature>
<comment type="caution">
    <text evidence="7">The sequence shown here is derived from an EMBL/GenBank/DDBJ whole genome shotgun (WGS) entry which is preliminary data.</text>
</comment>
<dbReference type="InterPro" id="IPR041522">
    <property type="entry name" value="CdaR_GGDEF"/>
</dbReference>
<organism evidence="7 8">
    <name type="scientific">Paenibacillus rhizosphaerae</name>
    <dbReference type="NCBI Taxonomy" id="297318"/>
    <lineage>
        <taxon>Bacteria</taxon>
        <taxon>Bacillati</taxon>
        <taxon>Bacillota</taxon>
        <taxon>Bacilli</taxon>
        <taxon>Bacillales</taxon>
        <taxon>Paenibacillaceae</taxon>
        <taxon>Paenibacillus</taxon>
    </lineage>
</organism>
<dbReference type="CDD" id="cd17536">
    <property type="entry name" value="REC_YesN-like"/>
    <property type="match status" value="1"/>
</dbReference>
<sequence length="549" mass="63162">MREQTMTKLCIIDDIKSVVDMISKKPRWTDHQIEVAGTALDGEEGVRMVKETKPDIVLTDIRMPKMDGLAMTRTILESAPSTKIVILSAYTDFSYTRQAIHLGAFDFVKKPFSIDEIVSVVLKAKAASDMERLEQSKRLELERDMRKGIPILQQEYLSLLIKHPVSTEAALRQWDRLGIRLEPAHFQLFIVELDHFIDKYRSQPAREVELIRFSLRNILEETILTFTKGVVFSEAVNRFVCLINGSDHLLAEQVSEACRHNIFQFTCSTVSIGLGQGVATIEELPMAYNQAASALAYHFYTEGNGINSYHRMSLPEQRQVLPNYSAATEQEFLFALQSGNADKCRLILEQIFNGLLQCDPLPEPRYVQNLCFELVSKMCRTMLELFPQERVSRLEEMWRAVSDADHSSFQIMKESVKDICLEACSWIERERSDEPTKLIYRAKDYICANLHLNLSLEHCSKQFNISPGYFSNLFKKVIGISFQQFLIHQRMEKAKEMLIGGYQVQEIAQALGYEHRRYFSEIFKKHTNMTPSEFKLYSTGKIEPPVDMT</sequence>
<dbReference type="SMART" id="SM00342">
    <property type="entry name" value="HTH_ARAC"/>
    <property type="match status" value="1"/>
</dbReference>
<evidence type="ECO:0000313" key="8">
    <source>
        <dbReference type="Proteomes" id="UP000517523"/>
    </source>
</evidence>
<dbReference type="Pfam" id="PF12833">
    <property type="entry name" value="HTH_18"/>
    <property type="match status" value="1"/>
</dbReference>
<dbReference type="Pfam" id="PF00072">
    <property type="entry name" value="Response_reg"/>
    <property type="match status" value="1"/>
</dbReference>
<dbReference type="InterPro" id="IPR020449">
    <property type="entry name" value="Tscrpt_reg_AraC-type_HTH"/>
</dbReference>
<dbReference type="GO" id="GO:0003700">
    <property type="term" value="F:DNA-binding transcription factor activity"/>
    <property type="evidence" value="ECO:0007669"/>
    <property type="project" value="InterPro"/>
</dbReference>
<dbReference type="InterPro" id="IPR001789">
    <property type="entry name" value="Sig_transdc_resp-reg_receiver"/>
</dbReference>
<dbReference type="Pfam" id="PF17853">
    <property type="entry name" value="GGDEF_2"/>
    <property type="match status" value="1"/>
</dbReference>
<dbReference type="SUPFAM" id="SSF52172">
    <property type="entry name" value="CheY-like"/>
    <property type="match status" value="1"/>
</dbReference>
<keyword evidence="2" id="KW-0238">DNA-binding</keyword>
<dbReference type="PRINTS" id="PR00032">
    <property type="entry name" value="HTHARAC"/>
</dbReference>
<dbReference type="EMBL" id="JACHXJ010000001">
    <property type="protein sequence ID" value="MBB3126260.1"/>
    <property type="molecule type" value="Genomic_DNA"/>
</dbReference>
<dbReference type="InterPro" id="IPR011006">
    <property type="entry name" value="CheY-like_superfamily"/>
</dbReference>
<dbReference type="InterPro" id="IPR018060">
    <property type="entry name" value="HTH_AraC"/>
</dbReference>
<evidence type="ECO:0000256" key="1">
    <source>
        <dbReference type="ARBA" id="ARBA00023015"/>
    </source>
</evidence>
<evidence type="ECO:0000259" key="6">
    <source>
        <dbReference type="PROSITE" id="PS50110"/>
    </source>
</evidence>
<dbReference type="InterPro" id="IPR009057">
    <property type="entry name" value="Homeodomain-like_sf"/>
</dbReference>
<evidence type="ECO:0000256" key="4">
    <source>
        <dbReference type="PROSITE-ProRule" id="PRU00169"/>
    </source>
</evidence>
<feature type="domain" description="Response regulatory" evidence="6">
    <location>
        <begin position="8"/>
        <end position="125"/>
    </location>
</feature>
<protein>
    <submittedName>
        <fullName evidence="7">Two-component system response regulator YesN</fullName>
    </submittedName>
</protein>
<dbReference type="PROSITE" id="PS00041">
    <property type="entry name" value="HTH_ARAC_FAMILY_1"/>
    <property type="match status" value="1"/>
</dbReference>
<dbReference type="Gene3D" id="3.40.50.2300">
    <property type="match status" value="1"/>
</dbReference>
<reference evidence="7 8" key="1">
    <citation type="submission" date="2020-08" db="EMBL/GenBank/DDBJ databases">
        <title>Genomic Encyclopedia of Type Strains, Phase III (KMG-III): the genomes of soil and plant-associated and newly described type strains.</title>
        <authorList>
            <person name="Whitman W."/>
        </authorList>
    </citation>
    <scope>NUCLEOTIDE SEQUENCE [LARGE SCALE GENOMIC DNA]</scope>
    <source>
        <strain evidence="7 8">CECT 5831</strain>
    </source>
</reference>
<dbReference type="Proteomes" id="UP000517523">
    <property type="component" value="Unassembled WGS sequence"/>
</dbReference>
<feature type="modified residue" description="4-aspartylphosphate" evidence="4">
    <location>
        <position position="60"/>
    </location>
</feature>
<dbReference type="PANTHER" id="PTHR43280">
    <property type="entry name" value="ARAC-FAMILY TRANSCRIPTIONAL REGULATOR"/>
    <property type="match status" value="1"/>
</dbReference>
<evidence type="ECO:0000313" key="7">
    <source>
        <dbReference type="EMBL" id="MBB3126260.1"/>
    </source>
</evidence>
<accession>A0A839TKI9</accession>
<dbReference type="GO" id="GO:0043565">
    <property type="term" value="F:sequence-specific DNA binding"/>
    <property type="evidence" value="ECO:0007669"/>
    <property type="project" value="InterPro"/>
</dbReference>
<dbReference type="InterPro" id="IPR018062">
    <property type="entry name" value="HTH_AraC-typ_CS"/>
</dbReference>
<dbReference type="SUPFAM" id="SSF46689">
    <property type="entry name" value="Homeodomain-like"/>
    <property type="match status" value="2"/>
</dbReference>
<keyword evidence="3" id="KW-0804">Transcription</keyword>
<dbReference type="SMART" id="SM00448">
    <property type="entry name" value="REC"/>
    <property type="match status" value="1"/>
</dbReference>
<dbReference type="RefSeq" id="WP_183579136.1">
    <property type="nucleotide sequence ID" value="NZ_JACHXJ010000001.1"/>
</dbReference>
<dbReference type="PROSITE" id="PS01124">
    <property type="entry name" value="HTH_ARAC_FAMILY_2"/>
    <property type="match status" value="1"/>
</dbReference>
<keyword evidence="1" id="KW-0805">Transcription regulation</keyword>
<evidence type="ECO:0000256" key="2">
    <source>
        <dbReference type="ARBA" id="ARBA00023125"/>
    </source>
</evidence>
<name>A0A839TKI9_9BACL</name>
<dbReference type="PROSITE" id="PS50110">
    <property type="entry name" value="RESPONSE_REGULATORY"/>
    <property type="match status" value="1"/>
</dbReference>